<dbReference type="FunFam" id="3.40.30.10:FF:000013">
    <property type="entry name" value="Blast:Protein SCO1 homolog, mitochondrial"/>
    <property type="match status" value="1"/>
</dbReference>
<keyword evidence="11" id="KW-0812">Transmembrane</keyword>
<dbReference type="GO" id="GO:0003677">
    <property type="term" value="F:DNA binding"/>
    <property type="evidence" value="ECO:0007669"/>
    <property type="project" value="UniProtKB-KW"/>
</dbReference>
<evidence type="ECO:0000256" key="1">
    <source>
        <dbReference type="ARBA" id="ARBA00004123"/>
    </source>
</evidence>
<dbReference type="OrthoDB" id="76676at2759"/>
<keyword evidence="6 9" id="KW-0539">Nucleus</keyword>
<keyword evidence="7" id="KW-0186">Copper</keyword>
<dbReference type="GO" id="GO:0006367">
    <property type="term" value="P:transcription initiation at RNA polymerase II promoter"/>
    <property type="evidence" value="ECO:0007669"/>
    <property type="project" value="InterPro"/>
</dbReference>
<evidence type="ECO:0000313" key="13">
    <source>
        <dbReference type="Proteomes" id="UP000268014"/>
    </source>
</evidence>
<dbReference type="Proteomes" id="UP000268014">
    <property type="component" value="Unassembled WGS sequence"/>
</dbReference>
<dbReference type="Pfam" id="PF05793">
    <property type="entry name" value="TFIIF_alpha"/>
    <property type="match status" value="1"/>
</dbReference>
<dbReference type="InterPro" id="IPR036249">
    <property type="entry name" value="Thioredoxin-like_sf"/>
</dbReference>
<evidence type="ECO:0000256" key="9">
    <source>
        <dbReference type="RuleBase" id="RU366044"/>
    </source>
</evidence>
<evidence type="ECO:0000256" key="4">
    <source>
        <dbReference type="ARBA" id="ARBA00023125"/>
    </source>
</evidence>
<reference evidence="12 13" key="2">
    <citation type="submission" date="2018-11" db="EMBL/GenBank/DDBJ databases">
        <authorList>
            <consortium name="Pathogen Informatics"/>
        </authorList>
    </citation>
    <scope>NUCLEOTIDE SEQUENCE [LARGE SCALE GENOMIC DNA]</scope>
    <source>
        <strain evidence="12 13">MHpl1</strain>
    </source>
</reference>
<feature type="compositionally biased region" description="Basic and acidic residues" evidence="10">
    <location>
        <begin position="662"/>
        <end position="675"/>
    </location>
</feature>
<name>A0A158QQ15_HAEPC</name>
<dbReference type="STRING" id="6290.A0A158QQ15"/>
<evidence type="ECO:0000313" key="12">
    <source>
        <dbReference type="EMBL" id="VDO50588.1"/>
    </source>
</evidence>
<accession>A0A158QQ15</accession>
<reference evidence="14" key="1">
    <citation type="submission" date="2016-04" db="UniProtKB">
        <authorList>
            <consortium name="WormBaseParasite"/>
        </authorList>
    </citation>
    <scope>IDENTIFICATION</scope>
</reference>
<feature type="compositionally biased region" description="Basic residues" evidence="10">
    <location>
        <begin position="648"/>
        <end position="661"/>
    </location>
</feature>
<feature type="compositionally biased region" description="Acidic residues" evidence="10">
    <location>
        <begin position="622"/>
        <end position="635"/>
    </location>
</feature>
<proteinExistence type="inferred from homology"/>
<evidence type="ECO:0000256" key="5">
    <source>
        <dbReference type="ARBA" id="ARBA00023163"/>
    </source>
</evidence>
<comment type="similarity">
    <text evidence="9">Belongs to the TFIIF alpha subunit family.</text>
</comment>
<feature type="binding site" evidence="7">
    <location>
        <position position="183"/>
    </location>
    <ligand>
        <name>Cu cation</name>
        <dbReference type="ChEBI" id="CHEBI:23378"/>
    </ligand>
</feature>
<dbReference type="InterPro" id="IPR003782">
    <property type="entry name" value="SCO1/SenC"/>
</dbReference>
<evidence type="ECO:0000256" key="7">
    <source>
        <dbReference type="PIRSR" id="PIRSR603782-1"/>
    </source>
</evidence>
<dbReference type="SUPFAM" id="SSF52833">
    <property type="entry name" value="Thioredoxin-like"/>
    <property type="match status" value="2"/>
</dbReference>
<feature type="region of interest" description="Disordered" evidence="10">
    <location>
        <begin position="34"/>
        <end position="56"/>
    </location>
</feature>
<keyword evidence="8" id="KW-1015">Disulfide bond</keyword>
<dbReference type="GO" id="GO:0005739">
    <property type="term" value="C:mitochondrion"/>
    <property type="evidence" value="ECO:0007669"/>
    <property type="project" value="GOC"/>
</dbReference>
<dbReference type="InterPro" id="IPR011039">
    <property type="entry name" value="TFIIF_interaction"/>
</dbReference>
<dbReference type="GO" id="GO:0046872">
    <property type="term" value="F:metal ion binding"/>
    <property type="evidence" value="ECO:0007669"/>
    <property type="project" value="UniProtKB-KW"/>
</dbReference>
<feature type="compositionally biased region" description="Basic and acidic residues" evidence="10">
    <location>
        <begin position="636"/>
        <end position="647"/>
    </location>
</feature>
<sequence>MLNCRVAPRIYSRLSLCARIVSVERPDLLPFSTTTKRKLSKKPDDDSKKPDDDMAKELERLNEELKKDFDSKLKNNEEEIDKNFMNFKAKSERDAYQRSKSMFSWKVAATTLGIGASCLAALFYIRKIRLEEREKHLKYLAGKARIGGDWELVNTEGKLEGSEQLKGNWLLLYFGFTHCPDICPDEIEKMVKARRFFLFPRRCRVDKPLILASNLYSCHIGWDVASAYAHHISNAFDKSVPIYPFGALAACGYRLKVVDILDAKPDKEKTPIKPIFISVDPERDTVQRVKEYCAEFSPKLKGFTGSVEQVNKVAKTFRVYHSQGPRTGKNKDDYIVDHTVITYLIDPDGLFHDYYGQTRTAEEIANVIEMKMLKYRAQNRKNILGFYRFILDRVYVVLLRVIIAKPRWLLNNFQNRSSSSEYQRIPDYRRNENKRYSVLKFNGMDRVDTSKWTVESMVHMEREDNKNVTLSTQTVQEYGEGSEYGKAAREEARRKKYGRQAKSYKLDNQPWHLSFVEPDGRTRKMKSIREGGAGEHADYWVFLKSGEEFLAYKVDDWHKFLPAITHKTLDIDQAEEKFLERNKVMNQFALKAQIMSQLKTGEEDGEQLEKPTRSLKIKDGYSSDESDGEEDDRNDEDGASKKKDGVSKKKKAHEKPKKDKRQRVENGDEIAKYESSDGEDEGREYDYMSDSGSDSE</sequence>
<dbReference type="GO" id="GO:0005634">
    <property type="term" value="C:nucleus"/>
    <property type="evidence" value="ECO:0007669"/>
    <property type="project" value="UniProtKB-SubCell"/>
</dbReference>
<dbReference type="EMBL" id="UZAF01018338">
    <property type="protein sequence ID" value="VDO50588.1"/>
    <property type="molecule type" value="Genomic_DNA"/>
</dbReference>
<keyword evidence="11" id="KW-0472">Membrane</keyword>
<feature type="binding site" evidence="7">
    <location>
        <position position="179"/>
    </location>
    <ligand>
        <name>Cu cation</name>
        <dbReference type="ChEBI" id="CHEBI:23378"/>
    </ligand>
</feature>
<dbReference type="PANTHER" id="PTHR12151:SF5">
    <property type="entry name" value="AT19154P"/>
    <property type="match status" value="1"/>
</dbReference>
<feature type="transmembrane region" description="Helical" evidence="11">
    <location>
        <begin position="103"/>
        <end position="125"/>
    </location>
</feature>
<keyword evidence="4 9" id="KW-0238">DNA-binding</keyword>
<dbReference type="AlphaFoldDB" id="A0A158QQ15"/>
<feature type="disulfide bond" description="Redox-active" evidence="8">
    <location>
        <begin position="179"/>
        <end position="183"/>
    </location>
</feature>
<dbReference type="Gene3D" id="3.40.30.10">
    <property type="entry name" value="Glutaredoxin"/>
    <property type="match status" value="1"/>
</dbReference>
<organism evidence="14">
    <name type="scientific">Haemonchus placei</name>
    <name type="common">Barber's pole worm</name>
    <dbReference type="NCBI Taxonomy" id="6290"/>
    <lineage>
        <taxon>Eukaryota</taxon>
        <taxon>Metazoa</taxon>
        <taxon>Ecdysozoa</taxon>
        <taxon>Nematoda</taxon>
        <taxon>Chromadorea</taxon>
        <taxon>Rhabditida</taxon>
        <taxon>Rhabditina</taxon>
        <taxon>Rhabditomorpha</taxon>
        <taxon>Strongyloidea</taxon>
        <taxon>Trichostrongylidae</taxon>
        <taxon>Haemonchus</taxon>
    </lineage>
</organism>
<evidence type="ECO:0000256" key="11">
    <source>
        <dbReference type="SAM" id="Phobius"/>
    </source>
</evidence>
<dbReference type="SUPFAM" id="SSF50916">
    <property type="entry name" value="Rap30/74 interaction domains"/>
    <property type="match status" value="1"/>
</dbReference>
<keyword evidence="5 9" id="KW-0804">Transcription</keyword>
<keyword evidence="3 9" id="KW-0805">Transcription regulation</keyword>
<comment type="function">
    <text evidence="9">TFIIF is a general transcription initiation factor that binds to RNA polymerase II and helps to recruit it to the initiation complex in collaboration with TFIIB. It promotes transcription elongation.</text>
</comment>
<evidence type="ECO:0000256" key="10">
    <source>
        <dbReference type="SAM" id="MobiDB-lite"/>
    </source>
</evidence>
<feature type="binding site" evidence="7">
    <location>
        <position position="338"/>
    </location>
    <ligand>
        <name>Cu cation</name>
        <dbReference type="ChEBI" id="CHEBI:23378"/>
    </ligand>
</feature>
<evidence type="ECO:0000256" key="8">
    <source>
        <dbReference type="PIRSR" id="PIRSR603782-2"/>
    </source>
</evidence>
<dbReference type="GO" id="GO:0032968">
    <property type="term" value="P:positive regulation of transcription elongation by RNA polymerase II"/>
    <property type="evidence" value="ECO:0007669"/>
    <property type="project" value="InterPro"/>
</dbReference>
<comment type="subcellular location">
    <subcellularLocation>
        <location evidence="1 9">Nucleus</location>
    </subcellularLocation>
</comment>
<evidence type="ECO:0000256" key="2">
    <source>
        <dbReference type="ARBA" id="ARBA00010996"/>
    </source>
</evidence>
<feature type="compositionally biased region" description="Basic and acidic residues" evidence="10">
    <location>
        <begin position="41"/>
        <end position="56"/>
    </location>
</feature>
<feature type="region of interest" description="Disordered" evidence="10">
    <location>
        <begin position="600"/>
        <end position="696"/>
    </location>
</feature>
<evidence type="ECO:0000313" key="14">
    <source>
        <dbReference type="WBParaSite" id="HPLM_0001379001-mRNA-1"/>
    </source>
</evidence>
<dbReference type="OMA" id="YSCHIGW"/>
<evidence type="ECO:0000256" key="3">
    <source>
        <dbReference type="ARBA" id="ARBA00023015"/>
    </source>
</evidence>
<dbReference type="CDD" id="cd02968">
    <property type="entry name" value="SCO"/>
    <property type="match status" value="1"/>
</dbReference>
<dbReference type="Pfam" id="PF02630">
    <property type="entry name" value="SCO1-SenC"/>
    <property type="match status" value="2"/>
</dbReference>
<keyword evidence="11" id="KW-1133">Transmembrane helix</keyword>
<feature type="compositionally biased region" description="Basic and acidic residues" evidence="10">
    <location>
        <begin position="607"/>
        <end position="621"/>
    </location>
</feature>
<dbReference type="InterPro" id="IPR008851">
    <property type="entry name" value="TFIIF-alpha"/>
</dbReference>
<keyword evidence="13" id="KW-1185">Reference proteome</keyword>
<protein>
    <recommendedName>
        <fullName evidence="9">Transcription initiation factor IIF subunit alpha</fullName>
    </recommendedName>
</protein>
<gene>
    <name evidence="12" type="ORF">HPLM_LOCUS13782</name>
</gene>
<dbReference type="GO" id="GO:0033617">
    <property type="term" value="P:mitochondrial respiratory chain complex IV assembly"/>
    <property type="evidence" value="ECO:0007669"/>
    <property type="project" value="TreeGrafter"/>
</dbReference>
<keyword evidence="7" id="KW-0479">Metal-binding</keyword>
<dbReference type="WBParaSite" id="HPLM_0001379001-mRNA-1">
    <property type="protein sequence ID" value="HPLM_0001379001-mRNA-1"/>
    <property type="gene ID" value="HPLM_0001379001"/>
</dbReference>
<dbReference type="PANTHER" id="PTHR12151">
    <property type="entry name" value="ELECTRON TRANSPORT PROTIN SCO1/SENC FAMILY MEMBER"/>
    <property type="match status" value="1"/>
</dbReference>
<evidence type="ECO:0000256" key="6">
    <source>
        <dbReference type="ARBA" id="ARBA00023242"/>
    </source>
</evidence>
<comment type="similarity">
    <text evidence="2">Belongs to the SCO1/2 family.</text>
</comment>